<evidence type="ECO:0000313" key="3">
    <source>
        <dbReference type="Proteomes" id="UP000515240"/>
    </source>
</evidence>
<dbReference type="RefSeq" id="WP_182323864.1">
    <property type="nucleotide sequence ID" value="NZ_CP058554.1"/>
</dbReference>
<accession>A0A7G5EJZ3</accession>
<organism evidence="2 3">
    <name type="scientific">Comamonas piscis</name>
    <dbReference type="NCBI Taxonomy" id="1562974"/>
    <lineage>
        <taxon>Bacteria</taxon>
        <taxon>Pseudomonadati</taxon>
        <taxon>Pseudomonadota</taxon>
        <taxon>Betaproteobacteria</taxon>
        <taxon>Burkholderiales</taxon>
        <taxon>Comamonadaceae</taxon>
        <taxon>Comamonas</taxon>
    </lineage>
</organism>
<dbReference type="KEGG" id="cpis:HS961_16580"/>
<evidence type="ECO:0000313" key="2">
    <source>
        <dbReference type="EMBL" id="QMV74318.1"/>
    </source>
</evidence>
<gene>
    <name evidence="2" type="ORF">HS961_16580</name>
</gene>
<dbReference type="AlphaFoldDB" id="A0A7G5EJZ3"/>
<reference evidence="2 3" key="1">
    <citation type="journal article" date="2020" name="G3 (Bethesda)">
        <title>CeMbio - The Caenorhabditis elegans Microbiome Resource.</title>
        <authorList>
            <person name="Dirksen P."/>
            <person name="Assie A."/>
            <person name="Zimmermann J."/>
            <person name="Zhang F."/>
            <person name="Tietje A.M."/>
            <person name="Marsh S.A."/>
            <person name="Felix M.A."/>
            <person name="Shapira M."/>
            <person name="Kaleta C."/>
            <person name="Schulenburg H."/>
            <person name="Samuel B."/>
        </authorList>
    </citation>
    <scope>NUCLEOTIDE SEQUENCE [LARGE SCALE GENOMIC DNA]</scope>
    <source>
        <strain evidence="2 3">BIGb0172</strain>
    </source>
</reference>
<keyword evidence="3" id="KW-1185">Reference proteome</keyword>
<evidence type="ECO:0008006" key="4">
    <source>
        <dbReference type="Google" id="ProtNLM"/>
    </source>
</evidence>
<protein>
    <recommendedName>
        <fullName evidence="4">Lipoprotein</fullName>
    </recommendedName>
</protein>
<sequence>MWMMTKKWGLALGAAAALALAGCQTTPAGVDPNGQQAWNQLQAQVGQYPQDAAFLQQGVMAARMQHLLGEHRTAFMQNLQVTGPLSKQGSVYYITGNRQHDGGQNAAAVALDAKSNTMRIWWLQDGQPRVVQDPGAAFSWPKDVNQMISNAVGTPAS</sequence>
<keyword evidence="1" id="KW-0732">Signal</keyword>
<dbReference type="Proteomes" id="UP000515240">
    <property type="component" value="Chromosome"/>
</dbReference>
<name>A0A7G5EJZ3_9BURK</name>
<dbReference type="PROSITE" id="PS51257">
    <property type="entry name" value="PROKAR_LIPOPROTEIN"/>
    <property type="match status" value="1"/>
</dbReference>
<feature type="signal peptide" evidence="1">
    <location>
        <begin position="1"/>
        <end position="21"/>
    </location>
</feature>
<dbReference type="EMBL" id="CP058554">
    <property type="protein sequence ID" value="QMV74318.1"/>
    <property type="molecule type" value="Genomic_DNA"/>
</dbReference>
<feature type="chain" id="PRO_5028840124" description="Lipoprotein" evidence="1">
    <location>
        <begin position="22"/>
        <end position="157"/>
    </location>
</feature>
<proteinExistence type="predicted"/>
<evidence type="ECO:0000256" key="1">
    <source>
        <dbReference type="SAM" id="SignalP"/>
    </source>
</evidence>